<reference evidence="9 10" key="1">
    <citation type="submission" date="2018-01" db="EMBL/GenBank/DDBJ databases">
        <title>Twenty Corynebacterium bovis Genomes.</title>
        <authorList>
            <person name="Gulvik C.A."/>
        </authorList>
    </citation>
    <scope>NUCLEOTIDE SEQUENCE [LARGE SCALE GENOMIC DNA]</scope>
    <source>
        <strain evidence="9 10">F6900</strain>
    </source>
</reference>
<dbReference type="RefSeq" id="WP_125173703.1">
    <property type="nucleotide sequence ID" value="NZ_JAPJOD010000191.1"/>
</dbReference>
<dbReference type="GO" id="GO:0005829">
    <property type="term" value="C:cytosol"/>
    <property type="evidence" value="ECO:0007669"/>
    <property type="project" value="InterPro"/>
</dbReference>
<dbReference type="InterPro" id="IPR016125">
    <property type="entry name" value="Peptidase_C15-like"/>
</dbReference>
<dbReference type="SUPFAM" id="SSF53182">
    <property type="entry name" value="Pyrrolidone carboxyl peptidase (pyroglutamate aminopeptidase)"/>
    <property type="match status" value="1"/>
</dbReference>
<dbReference type="PANTHER" id="PTHR23402">
    <property type="entry name" value="PROTEASE FAMILY C15 PYROGLUTAMYL-PEPTIDASE I-RELATED"/>
    <property type="match status" value="1"/>
</dbReference>
<keyword evidence="4" id="KW-0645">Protease</keyword>
<keyword evidence="6" id="KW-0788">Thiol protease</keyword>
<dbReference type="GO" id="GO:0006508">
    <property type="term" value="P:proteolysis"/>
    <property type="evidence" value="ECO:0007669"/>
    <property type="project" value="UniProtKB-KW"/>
</dbReference>
<dbReference type="InterPro" id="IPR036440">
    <property type="entry name" value="Peptidase_C15-like_sf"/>
</dbReference>
<dbReference type="PANTHER" id="PTHR23402:SF1">
    <property type="entry name" value="PYROGLUTAMYL-PEPTIDASE I"/>
    <property type="match status" value="1"/>
</dbReference>
<evidence type="ECO:0000256" key="5">
    <source>
        <dbReference type="ARBA" id="ARBA00022801"/>
    </source>
</evidence>
<organism evidence="9 10">
    <name type="scientific">Corynebacterium bovis</name>
    <dbReference type="NCBI Taxonomy" id="36808"/>
    <lineage>
        <taxon>Bacteria</taxon>
        <taxon>Bacillati</taxon>
        <taxon>Actinomycetota</taxon>
        <taxon>Actinomycetes</taxon>
        <taxon>Mycobacteriales</taxon>
        <taxon>Corynebacteriaceae</taxon>
        <taxon>Corynebacterium</taxon>
    </lineage>
</organism>
<evidence type="ECO:0000256" key="8">
    <source>
        <dbReference type="ARBA" id="ARBA00031559"/>
    </source>
</evidence>
<dbReference type="InterPro" id="IPR000816">
    <property type="entry name" value="Peptidase_C15"/>
</dbReference>
<evidence type="ECO:0000256" key="1">
    <source>
        <dbReference type="ARBA" id="ARBA00006641"/>
    </source>
</evidence>
<evidence type="ECO:0000256" key="3">
    <source>
        <dbReference type="ARBA" id="ARBA00022490"/>
    </source>
</evidence>
<sequence>MTVLITGFEPFRGRRHNTSWDVARAVTSRLRGNGFLTDAATSSGGRASIDLAQLPVVFGTVVRELPGLVQVRQPRVAVCLGERTGTDVPLLETRAVNAQVGRDNSGADVDRPILPGGEGERVLSPDVVRLLEEVEGLGVSDDAGRYVCNTTLWTGLDLARQGEVDRFVFIHVPALEAGDTEGLRRVVGRVTRAVEILARA</sequence>
<keyword evidence="5" id="KW-0378">Hydrolase</keyword>
<accession>A0A426PZ79</accession>
<comment type="similarity">
    <text evidence="1">Belongs to the peptidase C15 family.</text>
</comment>
<dbReference type="Proteomes" id="UP000276526">
    <property type="component" value="Unassembled WGS sequence"/>
</dbReference>
<proteinExistence type="inferred from homology"/>
<evidence type="ECO:0000313" key="10">
    <source>
        <dbReference type="Proteomes" id="UP000276526"/>
    </source>
</evidence>
<dbReference type="PRINTS" id="PR00706">
    <property type="entry name" value="PYROGLUPTASE"/>
</dbReference>
<evidence type="ECO:0000313" key="9">
    <source>
        <dbReference type="EMBL" id="RRO86548.1"/>
    </source>
</evidence>
<dbReference type="AlphaFoldDB" id="A0A426PZ79"/>
<dbReference type="GO" id="GO:0016920">
    <property type="term" value="F:pyroglutamyl-peptidase activity"/>
    <property type="evidence" value="ECO:0007669"/>
    <property type="project" value="InterPro"/>
</dbReference>
<comment type="caution">
    <text evidence="9">The sequence shown here is derived from an EMBL/GenBank/DDBJ whole genome shotgun (WGS) entry which is preliminary data.</text>
</comment>
<keyword evidence="3" id="KW-0963">Cytoplasm</keyword>
<evidence type="ECO:0000256" key="2">
    <source>
        <dbReference type="ARBA" id="ARBA00019191"/>
    </source>
</evidence>
<evidence type="ECO:0000256" key="7">
    <source>
        <dbReference type="ARBA" id="ARBA00030836"/>
    </source>
</evidence>
<gene>
    <name evidence="9" type="ORF">CXF48_05875</name>
</gene>
<dbReference type="EMBL" id="PQNK01000008">
    <property type="protein sequence ID" value="RRO86548.1"/>
    <property type="molecule type" value="Genomic_DNA"/>
</dbReference>
<evidence type="ECO:0000256" key="6">
    <source>
        <dbReference type="ARBA" id="ARBA00022807"/>
    </source>
</evidence>
<name>A0A426PZ79_9CORY</name>
<protein>
    <recommendedName>
        <fullName evidence="2">Pyrrolidone-carboxylate peptidase</fullName>
    </recommendedName>
    <alternativeName>
        <fullName evidence="7">5-oxoprolyl-peptidase</fullName>
    </alternativeName>
    <alternativeName>
        <fullName evidence="8">Pyroglutamyl-peptidase I</fullName>
    </alternativeName>
</protein>
<dbReference type="Gene3D" id="3.40.630.20">
    <property type="entry name" value="Peptidase C15, pyroglutamyl peptidase I-like"/>
    <property type="match status" value="1"/>
</dbReference>
<dbReference type="Pfam" id="PF01470">
    <property type="entry name" value="Peptidase_C15"/>
    <property type="match status" value="1"/>
</dbReference>
<evidence type="ECO:0000256" key="4">
    <source>
        <dbReference type="ARBA" id="ARBA00022670"/>
    </source>
</evidence>